<reference evidence="3 4" key="1">
    <citation type="submission" date="2021-03" db="EMBL/GenBank/DDBJ databases">
        <title>Genomic Encyclopedia of Type Strains, Phase IV (KMG-IV): sequencing the most valuable type-strain genomes for metagenomic binning, comparative biology and taxonomic classification.</title>
        <authorList>
            <person name="Goeker M."/>
        </authorList>
    </citation>
    <scope>NUCLEOTIDE SEQUENCE [LARGE SCALE GENOMIC DNA]</scope>
    <source>
        <strain evidence="3 4">DSM 26427</strain>
    </source>
</reference>
<dbReference type="PANTHER" id="PTHR35335:SF1">
    <property type="entry name" value="UPF0716 PROTEIN FXSA"/>
    <property type="match status" value="1"/>
</dbReference>
<dbReference type="Proteomes" id="UP000823786">
    <property type="component" value="Unassembled WGS sequence"/>
</dbReference>
<accession>A0ABS4ELD4</accession>
<feature type="transmembrane region" description="Helical" evidence="2">
    <location>
        <begin position="30"/>
        <end position="56"/>
    </location>
</feature>
<keyword evidence="2" id="KW-0472">Membrane</keyword>
<feature type="compositionally biased region" description="Basic and acidic residues" evidence="1">
    <location>
        <begin position="157"/>
        <end position="175"/>
    </location>
</feature>
<gene>
    <name evidence="3" type="ORF">J2Z75_002268</name>
</gene>
<dbReference type="EMBL" id="JAGGJV010000003">
    <property type="protein sequence ID" value="MBP1858760.1"/>
    <property type="molecule type" value="Genomic_DNA"/>
</dbReference>
<dbReference type="InterPro" id="IPR007313">
    <property type="entry name" value="FxsA"/>
</dbReference>
<sequence>MRSLIIPLLFLAMPLAEIAAFIFVGREVGVGMTLLLVLGSAIAGAVLLRIQGLGVLRRIQQASQTGTDPGRQLVHGVMIVIAAFLLIIPGFISDIIGLLLFIPAVRDLGWSLVKSRLTIMTTGMAAGGRGFSRGPKPDHDASRRGGPQVIDLDDDEFSRTDDRGRSDPNERDRLK</sequence>
<evidence type="ECO:0000256" key="1">
    <source>
        <dbReference type="SAM" id="MobiDB-lite"/>
    </source>
</evidence>
<dbReference type="PANTHER" id="PTHR35335">
    <property type="entry name" value="UPF0716 PROTEIN FXSA"/>
    <property type="match status" value="1"/>
</dbReference>
<evidence type="ECO:0000256" key="2">
    <source>
        <dbReference type="SAM" id="Phobius"/>
    </source>
</evidence>
<proteinExistence type="predicted"/>
<dbReference type="RefSeq" id="WP_209851960.1">
    <property type="nucleotide sequence ID" value="NZ_JAGGJV010000003.1"/>
</dbReference>
<keyword evidence="2" id="KW-0812">Transmembrane</keyword>
<keyword evidence="2" id="KW-1133">Transmembrane helix</keyword>
<feature type="transmembrane region" description="Helical" evidence="2">
    <location>
        <begin position="77"/>
        <end position="102"/>
    </location>
</feature>
<protein>
    <submittedName>
        <fullName evidence="3">UPF0716 protein FxsA</fullName>
    </submittedName>
</protein>
<comment type="caution">
    <text evidence="3">The sequence shown here is derived from an EMBL/GenBank/DDBJ whole genome shotgun (WGS) entry which is preliminary data.</text>
</comment>
<keyword evidence="4" id="KW-1185">Reference proteome</keyword>
<feature type="region of interest" description="Disordered" evidence="1">
    <location>
        <begin position="128"/>
        <end position="175"/>
    </location>
</feature>
<name>A0ABS4ELD4_9HYPH</name>
<organism evidence="3 4">
    <name type="scientific">Rhizobium herbae</name>
    <dbReference type="NCBI Taxonomy" id="508661"/>
    <lineage>
        <taxon>Bacteria</taxon>
        <taxon>Pseudomonadati</taxon>
        <taxon>Pseudomonadota</taxon>
        <taxon>Alphaproteobacteria</taxon>
        <taxon>Hyphomicrobiales</taxon>
        <taxon>Rhizobiaceae</taxon>
        <taxon>Rhizobium/Agrobacterium group</taxon>
        <taxon>Rhizobium</taxon>
    </lineage>
</organism>
<dbReference type="NCBIfam" id="NF008528">
    <property type="entry name" value="PRK11463.1-2"/>
    <property type="match status" value="1"/>
</dbReference>
<evidence type="ECO:0000313" key="3">
    <source>
        <dbReference type="EMBL" id="MBP1858760.1"/>
    </source>
</evidence>
<evidence type="ECO:0000313" key="4">
    <source>
        <dbReference type="Proteomes" id="UP000823786"/>
    </source>
</evidence>
<dbReference type="Pfam" id="PF04186">
    <property type="entry name" value="FxsA"/>
    <property type="match status" value="1"/>
</dbReference>